<dbReference type="Gene3D" id="3.30.420.40">
    <property type="match status" value="2"/>
</dbReference>
<dbReference type="AlphaFoldDB" id="R3WUQ8"/>
<dbReference type="RefSeq" id="WP_010768063.1">
    <property type="nucleotide sequence ID" value="NZ_ASWE01000003.1"/>
</dbReference>
<evidence type="ECO:0000313" key="3">
    <source>
        <dbReference type="Proteomes" id="UP000013785"/>
    </source>
</evidence>
<dbReference type="Proteomes" id="UP000013785">
    <property type="component" value="Unassembled WGS sequence"/>
</dbReference>
<dbReference type="EMBL" id="AJAT01000012">
    <property type="protein sequence ID" value="EOL45510.1"/>
    <property type="molecule type" value="Genomic_DNA"/>
</dbReference>
<organism evidence="2 3">
    <name type="scientific">Enterococcus phoeniculicola ATCC BAA-412</name>
    <dbReference type="NCBI Taxonomy" id="1158610"/>
    <lineage>
        <taxon>Bacteria</taxon>
        <taxon>Bacillati</taxon>
        <taxon>Bacillota</taxon>
        <taxon>Bacilli</taxon>
        <taxon>Lactobacillales</taxon>
        <taxon>Enterococcaceae</taxon>
        <taxon>Enterococcus</taxon>
    </lineage>
</organism>
<keyword evidence="3" id="KW-1185">Reference proteome</keyword>
<dbReference type="eggNOG" id="COG1940">
    <property type="taxonomic scope" value="Bacteria"/>
</dbReference>
<dbReference type="STRING" id="154621.RV11_GL000053"/>
<evidence type="ECO:0000256" key="1">
    <source>
        <dbReference type="ARBA" id="ARBA00006479"/>
    </source>
</evidence>
<dbReference type="InterPro" id="IPR000600">
    <property type="entry name" value="ROK"/>
</dbReference>
<dbReference type="PANTHER" id="PTHR18964:SF149">
    <property type="entry name" value="BIFUNCTIONAL UDP-N-ACETYLGLUCOSAMINE 2-EPIMERASE_N-ACETYLMANNOSAMINE KINASE"/>
    <property type="match status" value="1"/>
</dbReference>
<evidence type="ECO:0000313" key="2">
    <source>
        <dbReference type="EMBL" id="EOL45510.1"/>
    </source>
</evidence>
<dbReference type="HOGENOM" id="CLU_036604_0_1_9"/>
<accession>R3WUQ8</accession>
<proteinExistence type="inferred from homology"/>
<evidence type="ECO:0008006" key="4">
    <source>
        <dbReference type="Google" id="ProtNLM"/>
    </source>
</evidence>
<dbReference type="PANTHER" id="PTHR18964">
    <property type="entry name" value="ROK (REPRESSOR, ORF, KINASE) FAMILY"/>
    <property type="match status" value="1"/>
</dbReference>
<sequence length="322" mass="35196">MQETILSVDLGGTKILIGEVTQEGKILSSKKYSSNVTSQRLATEKITAAIEDYLEEQPIYGKLLGLAVCVVGRVDTKNGIWIEIHPGLSEPIDLVKELRETFKLPCWITNDVTGAALAEQFLGMGKFTDDFIYLNIGTGIAGRIIAEKRLVRGGSFNAGEVGHMVVDMSSEEVCACGRRGCVELFASGLGMHNQTLKYLEKYPDTCLTPMENERISFQELIEAYEQEDRLAKKVVDQALHAAAALTMNLIRVSDPEAVVYGGGVMNDGWFLSHLVTLLNEKTIRFVKKGFQVTTLDPNTIALKGAATGAFMKLKGELLDGSI</sequence>
<dbReference type="InterPro" id="IPR043129">
    <property type="entry name" value="ATPase_NBD"/>
</dbReference>
<comment type="similarity">
    <text evidence="1">Belongs to the ROK (NagC/XylR) family.</text>
</comment>
<dbReference type="PATRIC" id="fig|1158610.3.peg.1382"/>
<protein>
    <recommendedName>
        <fullName evidence="4">ROK family protein</fullName>
    </recommendedName>
</protein>
<dbReference type="Pfam" id="PF00480">
    <property type="entry name" value="ROK"/>
    <property type="match status" value="1"/>
</dbReference>
<dbReference type="OrthoDB" id="9796533at2"/>
<dbReference type="SUPFAM" id="SSF53067">
    <property type="entry name" value="Actin-like ATPase domain"/>
    <property type="match status" value="1"/>
</dbReference>
<name>R3WUQ8_9ENTE</name>
<gene>
    <name evidence="2" type="ORF">UC3_01400</name>
</gene>
<comment type="caution">
    <text evidence="2">The sequence shown here is derived from an EMBL/GenBank/DDBJ whole genome shotgun (WGS) entry which is preliminary data.</text>
</comment>
<reference evidence="2 3" key="1">
    <citation type="submission" date="2013-02" db="EMBL/GenBank/DDBJ databases">
        <title>The Genome Sequence of Enterococcus phoeniculicola BAA-412.</title>
        <authorList>
            <consortium name="The Broad Institute Genome Sequencing Platform"/>
            <consortium name="The Broad Institute Genome Sequencing Center for Infectious Disease"/>
            <person name="Earl A.M."/>
            <person name="Gilmore M.S."/>
            <person name="Lebreton F."/>
            <person name="Walker B."/>
            <person name="Young S.K."/>
            <person name="Zeng Q."/>
            <person name="Gargeya S."/>
            <person name="Fitzgerald M."/>
            <person name="Haas B."/>
            <person name="Abouelleil A."/>
            <person name="Alvarado L."/>
            <person name="Arachchi H.M."/>
            <person name="Berlin A.M."/>
            <person name="Chapman S.B."/>
            <person name="Dewar J."/>
            <person name="Goldberg J."/>
            <person name="Griggs A."/>
            <person name="Gujja S."/>
            <person name="Hansen M."/>
            <person name="Howarth C."/>
            <person name="Imamovic A."/>
            <person name="Larimer J."/>
            <person name="McCowan C."/>
            <person name="Murphy C."/>
            <person name="Neiman D."/>
            <person name="Pearson M."/>
            <person name="Priest M."/>
            <person name="Roberts A."/>
            <person name="Saif S."/>
            <person name="Shea T."/>
            <person name="Sisk P."/>
            <person name="Sykes S."/>
            <person name="Wortman J."/>
            <person name="Nusbaum C."/>
            <person name="Birren B."/>
        </authorList>
    </citation>
    <scope>NUCLEOTIDE SEQUENCE [LARGE SCALE GENOMIC DNA]</scope>
    <source>
        <strain evidence="2 3">ATCC BAA-412</strain>
    </source>
</reference>